<accession>A0ABQ4MDX9</accession>
<name>A0ABQ4MDX9_9BACL</name>
<organism evidence="6 7">
    <name type="scientific">Paenibacillus vini</name>
    <dbReference type="NCBI Taxonomy" id="1476024"/>
    <lineage>
        <taxon>Bacteria</taxon>
        <taxon>Bacillati</taxon>
        <taxon>Bacillota</taxon>
        <taxon>Bacilli</taxon>
        <taxon>Bacillales</taxon>
        <taxon>Paenibacillaceae</taxon>
        <taxon>Paenibacillus</taxon>
    </lineage>
</organism>
<keyword evidence="7" id="KW-1185">Reference proteome</keyword>
<evidence type="ECO:0000313" key="7">
    <source>
        <dbReference type="Proteomes" id="UP000679992"/>
    </source>
</evidence>
<comment type="caution">
    <text evidence="6">The sequence shown here is derived from an EMBL/GenBank/DDBJ whole genome shotgun (WGS) entry which is preliminary data.</text>
</comment>
<evidence type="ECO:0000313" key="6">
    <source>
        <dbReference type="EMBL" id="GIP54193.1"/>
    </source>
</evidence>
<evidence type="ECO:0000256" key="5">
    <source>
        <dbReference type="SAM" id="Phobius"/>
    </source>
</evidence>
<protein>
    <recommendedName>
        <fullName evidence="8">Cobalt transporter</fullName>
    </recommendedName>
</protein>
<evidence type="ECO:0000256" key="4">
    <source>
        <dbReference type="ARBA" id="ARBA00023136"/>
    </source>
</evidence>
<comment type="subcellular location">
    <subcellularLocation>
        <location evidence="1">Membrane</location>
        <topology evidence="1">Multi-pass membrane protein</topology>
    </subcellularLocation>
</comment>
<dbReference type="RefSeq" id="WP_213655546.1">
    <property type="nucleotide sequence ID" value="NZ_BOSL01000010.1"/>
</dbReference>
<feature type="transmembrane region" description="Helical" evidence="5">
    <location>
        <begin position="229"/>
        <end position="248"/>
    </location>
</feature>
<dbReference type="EMBL" id="BOSL01000010">
    <property type="protein sequence ID" value="GIP54193.1"/>
    <property type="molecule type" value="Genomic_DNA"/>
</dbReference>
<sequence length="249" mass="27617">MRKKGQYPLHKLDPLSKLISLFCIAMLAMHWDKPLPLCGLLLLLTVSALSGAGMSWGRLASRMGYIAVFGLPLFVLTTLASPGGGEYLVLGGIRISFEAILYAAAITLRMFCLFISSLIYIETTDPQDFVIMMTTRLKLPYRFVFGISMALTFLPLLEQERRSAAEARKIRYGRKPRGIGERFGVWRENLVAVFAGAIRRVEQTAGSMETKGFGAYRSRTFLREVKVSAGGYALMIISIAAATGLWFLI</sequence>
<dbReference type="PANTHER" id="PTHR33514">
    <property type="entry name" value="PROTEIN ABCI12, CHLOROPLASTIC"/>
    <property type="match status" value="1"/>
</dbReference>
<dbReference type="Proteomes" id="UP000679992">
    <property type="component" value="Unassembled WGS sequence"/>
</dbReference>
<dbReference type="InterPro" id="IPR003339">
    <property type="entry name" value="ABC/ECF_trnsptr_transmembrane"/>
</dbReference>
<dbReference type="CDD" id="cd16914">
    <property type="entry name" value="EcfT"/>
    <property type="match status" value="1"/>
</dbReference>
<evidence type="ECO:0000256" key="3">
    <source>
        <dbReference type="ARBA" id="ARBA00022989"/>
    </source>
</evidence>
<evidence type="ECO:0000256" key="2">
    <source>
        <dbReference type="ARBA" id="ARBA00022692"/>
    </source>
</evidence>
<evidence type="ECO:0000256" key="1">
    <source>
        <dbReference type="ARBA" id="ARBA00004141"/>
    </source>
</evidence>
<keyword evidence="4 5" id="KW-0472">Membrane</keyword>
<proteinExistence type="predicted"/>
<keyword evidence="3 5" id="KW-1133">Transmembrane helix</keyword>
<feature type="transmembrane region" description="Helical" evidence="5">
    <location>
        <begin position="37"/>
        <end position="56"/>
    </location>
</feature>
<feature type="transmembrane region" description="Helical" evidence="5">
    <location>
        <begin position="100"/>
        <end position="121"/>
    </location>
</feature>
<evidence type="ECO:0008006" key="8">
    <source>
        <dbReference type="Google" id="ProtNLM"/>
    </source>
</evidence>
<gene>
    <name evidence="6" type="ORF">J42TS3_32280</name>
</gene>
<keyword evidence="2 5" id="KW-0812">Transmembrane</keyword>
<dbReference type="PANTHER" id="PTHR33514:SF13">
    <property type="entry name" value="PROTEIN ABCI12, CHLOROPLASTIC"/>
    <property type="match status" value="1"/>
</dbReference>
<feature type="transmembrane region" description="Helical" evidence="5">
    <location>
        <begin position="141"/>
        <end position="157"/>
    </location>
</feature>
<dbReference type="Pfam" id="PF02361">
    <property type="entry name" value="CbiQ"/>
    <property type="match status" value="1"/>
</dbReference>
<reference evidence="6 7" key="1">
    <citation type="submission" date="2021-03" db="EMBL/GenBank/DDBJ databases">
        <title>Antimicrobial resistance genes in bacteria isolated from Japanese honey, and their potential for conferring macrolide and lincosamide resistance in the American foulbrood pathogen Paenibacillus larvae.</title>
        <authorList>
            <person name="Okamoto M."/>
            <person name="Kumagai M."/>
            <person name="Kanamori H."/>
            <person name="Takamatsu D."/>
        </authorList>
    </citation>
    <scope>NUCLEOTIDE SEQUENCE [LARGE SCALE GENOMIC DNA]</scope>
    <source>
        <strain evidence="6 7">J42TS3</strain>
    </source>
</reference>